<evidence type="ECO:0000256" key="1">
    <source>
        <dbReference type="ARBA" id="ARBA00004141"/>
    </source>
</evidence>
<name>A0A2T7BD04_9BACT</name>
<dbReference type="OrthoDB" id="627751at2"/>
<comment type="subcellular location">
    <subcellularLocation>
        <location evidence="1">Membrane</location>
        <topology evidence="1">Multi-pass membrane protein</topology>
    </subcellularLocation>
</comment>
<protein>
    <recommendedName>
        <fullName evidence="6">O-antigen ligase-related domain-containing protein</fullName>
    </recommendedName>
</protein>
<dbReference type="GO" id="GO:0016020">
    <property type="term" value="C:membrane"/>
    <property type="evidence" value="ECO:0007669"/>
    <property type="project" value="UniProtKB-SubCell"/>
</dbReference>
<sequence>MNQEQSYRLFGFAAIIYTFFNGWLLPEGLYFTTLLTPFFFINLVRVKGLKYYGWFLLATFIMACLQLPTVEHFKDYAISFILLQTLGIFVINTYLYLQTAPPMEHLFKQLASINLVLVAMALVFLFIPFLKPTVWYLLPISPDVPVVPRLKLFTYEASYYSLVMLPIATYYALKKMLLQSRYNILFVTLSMSLLLSFSLGVIATAIICTALLLTLNGNALRAHMNLGFLMFAAWCLAGGCVVLFFFYRHNPLFGRLENIYVGKDTSARGRLADSFYIAWEVARMKSRYIGIGLGQLKYLGKDFSNYFYGYSHIPTTRIHNSLAETFCYYGWAGIALRMGGITYGAIKTKVWNNYYRSFIFLFVFIYQFTGSYLFNPAEYVLWMLAFTPALFPQFNKTAPL</sequence>
<dbReference type="EMBL" id="QCYK01000003">
    <property type="protein sequence ID" value="PUZ22976.1"/>
    <property type="molecule type" value="Genomic_DNA"/>
</dbReference>
<feature type="transmembrane region" description="Helical" evidence="5">
    <location>
        <begin position="51"/>
        <end position="70"/>
    </location>
</feature>
<evidence type="ECO:0000256" key="5">
    <source>
        <dbReference type="SAM" id="Phobius"/>
    </source>
</evidence>
<evidence type="ECO:0000256" key="3">
    <source>
        <dbReference type="ARBA" id="ARBA00022989"/>
    </source>
</evidence>
<comment type="caution">
    <text evidence="7">The sequence shown here is derived from an EMBL/GenBank/DDBJ whole genome shotgun (WGS) entry which is preliminary data.</text>
</comment>
<evidence type="ECO:0000313" key="7">
    <source>
        <dbReference type="EMBL" id="PUZ22976.1"/>
    </source>
</evidence>
<evidence type="ECO:0000259" key="6">
    <source>
        <dbReference type="Pfam" id="PF04932"/>
    </source>
</evidence>
<keyword evidence="8" id="KW-1185">Reference proteome</keyword>
<evidence type="ECO:0000313" key="8">
    <source>
        <dbReference type="Proteomes" id="UP000244450"/>
    </source>
</evidence>
<feature type="domain" description="O-antigen ligase-related" evidence="6">
    <location>
        <begin position="185"/>
        <end position="336"/>
    </location>
</feature>
<dbReference type="Proteomes" id="UP000244450">
    <property type="component" value="Unassembled WGS sequence"/>
</dbReference>
<feature type="transmembrane region" description="Helical" evidence="5">
    <location>
        <begin position="185"/>
        <end position="214"/>
    </location>
</feature>
<keyword evidence="2 5" id="KW-0812">Transmembrane</keyword>
<feature type="transmembrane region" description="Helical" evidence="5">
    <location>
        <begin position="354"/>
        <end position="374"/>
    </location>
</feature>
<dbReference type="Pfam" id="PF04932">
    <property type="entry name" value="Wzy_C"/>
    <property type="match status" value="1"/>
</dbReference>
<proteinExistence type="predicted"/>
<evidence type="ECO:0000256" key="2">
    <source>
        <dbReference type="ARBA" id="ARBA00022692"/>
    </source>
</evidence>
<feature type="transmembrane region" description="Helical" evidence="5">
    <location>
        <begin position="76"/>
        <end position="97"/>
    </location>
</feature>
<feature type="transmembrane region" description="Helical" evidence="5">
    <location>
        <begin position="109"/>
        <end position="130"/>
    </location>
</feature>
<accession>A0A2T7BD04</accession>
<feature type="transmembrane region" description="Helical" evidence="5">
    <location>
        <begin position="7"/>
        <end position="23"/>
    </location>
</feature>
<feature type="transmembrane region" description="Helical" evidence="5">
    <location>
        <begin position="157"/>
        <end position="173"/>
    </location>
</feature>
<dbReference type="AlphaFoldDB" id="A0A2T7BD04"/>
<feature type="transmembrane region" description="Helical" evidence="5">
    <location>
        <begin position="29"/>
        <end position="44"/>
    </location>
</feature>
<evidence type="ECO:0000256" key="4">
    <source>
        <dbReference type="ARBA" id="ARBA00023136"/>
    </source>
</evidence>
<feature type="transmembrane region" description="Helical" evidence="5">
    <location>
        <begin position="226"/>
        <end position="247"/>
    </location>
</feature>
<keyword evidence="3 5" id="KW-1133">Transmembrane helix</keyword>
<dbReference type="InterPro" id="IPR007016">
    <property type="entry name" value="O-antigen_ligase-rel_domated"/>
</dbReference>
<dbReference type="RefSeq" id="WP_108688720.1">
    <property type="nucleotide sequence ID" value="NZ_QCYK01000003.1"/>
</dbReference>
<gene>
    <name evidence="7" type="ORF">DCC81_21425</name>
</gene>
<organism evidence="7 8">
    <name type="scientific">Chitinophaga parva</name>
    <dbReference type="NCBI Taxonomy" id="2169414"/>
    <lineage>
        <taxon>Bacteria</taxon>
        <taxon>Pseudomonadati</taxon>
        <taxon>Bacteroidota</taxon>
        <taxon>Chitinophagia</taxon>
        <taxon>Chitinophagales</taxon>
        <taxon>Chitinophagaceae</taxon>
        <taxon>Chitinophaga</taxon>
    </lineage>
</organism>
<keyword evidence="4 5" id="KW-0472">Membrane</keyword>
<reference evidence="7 8" key="1">
    <citation type="submission" date="2018-04" db="EMBL/GenBank/DDBJ databases">
        <title>Chitinophaga fuyangensis sp. nov., isolated from soil in a chemical factory.</title>
        <authorList>
            <person name="Chen K."/>
        </authorList>
    </citation>
    <scope>NUCLEOTIDE SEQUENCE [LARGE SCALE GENOMIC DNA]</scope>
    <source>
        <strain evidence="7 8">LY-1</strain>
    </source>
</reference>